<protein>
    <submittedName>
        <fullName evidence="9">Halocyanin domain-containing protein</fullName>
    </submittedName>
</protein>
<dbReference type="EMBL" id="JBHUDJ010000014">
    <property type="protein sequence ID" value="MFD1589232.1"/>
    <property type="molecule type" value="Genomic_DNA"/>
</dbReference>
<dbReference type="InterPro" id="IPR008972">
    <property type="entry name" value="Cupredoxin"/>
</dbReference>
<dbReference type="Gene3D" id="2.60.40.420">
    <property type="entry name" value="Cupredoxins - blue copper proteins"/>
    <property type="match status" value="1"/>
</dbReference>
<dbReference type="InterPro" id="IPR002387">
    <property type="entry name" value="Plastocyanin"/>
</dbReference>
<evidence type="ECO:0000313" key="9">
    <source>
        <dbReference type="EMBL" id="MFD1589232.1"/>
    </source>
</evidence>
<dbReference type="GO" id="GO:0046872">
    <property type="term" value="F:metal ion binding"/>
    <property type="evidence" value="ECO:0007669"/>
    <property type="project" value="UniProtKB-KW"/>
</dbReference>
<keyword evidence="7" id="KW-1133">Transmembrane helix</keyword>
<keyword evidence="2 5" id="KW-0479">Metal-binding</keyword>
<keyword evidence="7" id="KW-0812">Transmembrane</keyword>
<evidence type="ECO:0000256" key="6">
    <source>
        <dbReference type="SAM" id="MobiDB-lite"/>
    </source>
</evidence>
<feature type="region of interest" description="Disordered" evidence="6">
    <location>
        <begin position="31"/>
        <end position="68"/>
    </location>
</feature>
<keyword evidence="3" id="KW-0249">Electron transport</keyword>
<dbReference type="PRINTS" id="PR00157">
    <property type="entry name" value="PLASTOCYANIN"/>
</dbReference>
<evidence type="ECO:0000259" key="8">
    <source>
        <dbReference type="Pfam" id="PF00127"/>
    </source>
</evidence>
<evidence type="ECO:0000256" key="1">
    <source>
        <dbReference type="ARBA" id="ARBA00022448"/>
    </source>
</evidence>
<dbReference type="Proteomes" id="UP001597119">
    <property type="component" value="Unassembled WGS sequence"/>
</dbReference>
<feature type="binding site" evidence="5">
    <location>
        <position position="159"/>
    </location>
    <ligand>
        <name>Cu cation</name>
        <dbReference type="ChEBI" id="CHEBI:23378"/>
    </ligand>
</feature>
<proteinExistence type="predicted"/>
<dbReference type="InterPro" id="IPR006311">
    <property type="entry name" value="TAT_signal"/>
</dbReference>
<feature type="binding site" evidence="5">
    <location>
        <position position="156"/>
    </location>
    <ligand>
        <name>Cu cation</name>
        <dbReference type="ChEBI" id="CHEBI:23378"/>
    </ligand>
</feature>
<dbReference type="PROSITE" id="PS00196">
    <property type="entry name" value="COPPER_BLUE"/>
    <property type="match status" value="1"/>
</dbReference>
<evidence type="ECO:0000256" key="2">
    <source>
        <dbReference type="ARBA" id="ARBA00022723"/>
    </source>
</evidence>
<dbReference type="NCBIfam" id="TIGR03102">
    <property type="entry name" value="halo_cynanin"/>
    <property type="match status" value="1"/>
</dbReference>
<reference evidence="9 10" key="1">
    <citation type="journal article" date="2019" name="Int. J. Syst. Evol. Microbiol.">
        <title>The Global Catalogue of Microorganisms (GCM) 10K type strain sequencing project: providing services to taxonomists for standard genome sequencing and annotation.</title>
        <authorList>
            <consortium name="The Broad Institute Genomics Platform"/>
            <consortium name="The Broad Institute Genome Sequencing Center for Infectious Disease"/>
            <person name="Wu L."/>
            <person name="Ma J."/>
        </authorList>
    </citation>
    <scope>NUCLEOTIDE SEQUENCE [LARGE SCALE GENOMIC DNA]</scope>
    <source>
        <strain evidence="9 10">CGMCC 1.12125</strain>
    </source>
</reference>
<feature type="compositionally biased region" description="Low complexity" evidence="6">
    <location>
        <begin position="31"/>
        <end position="43"/>
    </location>
</feature>
<evidence type="ECO:0000313" key="10">
    <source>
        <dbReference type="Proteomes" id="UP001597119"/>
    </source>
</evidence>
<comment type="cofactor">
    <cofactor evidence="5">
        <name>Cu(2+)</name>
        <dbReference type="ChEBI" id="CHEBI:29036"/>
    </cofactor>
    <text evidence="5">The crystal structure with reduced Cu(1+) has also been determined.</text>
</comment>
<dbReference type="CDD" id="cd04220">
    <property type="entry name" value="Halocyanin"/>
    <property type="match status" value="1"/>
</dbReference>
<evidence type="ECO:0000256" key="4">
    <source>
        <dbReference type="ARBA" id="ARBA00023008"/>
    </source>
</evidence>
<dbReference type="InterPro" id="IPR017533">
    <property type="entry name" value="Halocyanin"/>
</dbReference>
<dbReference type="InterPro" id="IPR028871">
    <property type="entry name" value="BlueCu_1_BS"/>
</dbReference>
<organism evidence="9 10">
    <name type="scientific">Halorientalis brevis</name>
    <dbReference type="NCBI Taxonomy" id="1126241"/>
    <lineage>
        <taxon>Archaea</taxon>
        <taxon>Methanobacteriati</taxon>
        <taxon>Methanobacteriota</taxon>
        <taxon>Stenosarchaea group</taxon>
        <taxon>Halobacteria</taxon>
        <taxon>Halobacteriales</taxon>
        <taxon>Haloarculaceae</taxon>
        <taxon>Halorientalis</taxon>
    </lineage>
</organism>
<keyword evidence="10" id="KW-1185">Reference proteome</keyword>
<dbReference type="PROSITE" id="PS51318">
    <property type="entry name" value="TAT"/>
    <property type="match status" value="1"/>
</dbReference>
<feature type="domain" description="Blue (type 1) copper" evidence="8">
    <location>
        <begin position="84"/>
        <end position="170"/>
    </location>
</feature>
<gene>
    <name evidence="9" type="ORF">ACFR9U_19820</name>
</gene>
<keyword evidence="7" id="KW-0472">Membrane</keyword>
<feature type="compositionally biased region" description="Gly residues" evidence="6">
    <location>
        <begin position="44"/>
        <end position="53"/>
    </location>
</feature>
<feature type="binding site" evidence="5">
    <location>
        <position position="164"/>
    </location>
    <ligand>
        <name>Cu cation</name>
        <dbReference type="ChEBI" id="CHEBI:23378"/>
    </ligand>
</feature>
<feature type="transmembrane region" description="Helical" evidence="7">
    <location>
        <begin position="203"/>
        <end position="223"/>
    </location>
</feature>
<dbReference type="RefSeq" id="WP_247378936.1">
    <property type="nucleotide sequence ID" value="NZ_JALLGV010000005.1"/>
</dbReference>
<dbReference type="Pfam" id="PF00127">
    <property type="entry name" value="Copper-bind"/>
    <property type="match status" value="1"/>
</dbReference>
<keyword evidence="4 5" id="KW-0186">Copper</keyword>
<feature type="binding site" evidence="5">
    <location>
        <position position="120"/>
    </location>
    <ligand>
        <name>Cu cation</name>
        <dbReference type="ChEBI" id="CHEBI:23378"/>
    </ligand>
</feature>
<evidence type="ECO:0000256" key="3">
    <source>
        <dbReference type="ARBA" id="ARBA00022982"/>
    </source>
</evidence>
<name>A0ABD6CFZ5_9EURY</name>
<evidence type="ECO:0000256" key="7">
    <source>
        <dbReference type="SAM" id="Phobius"/>
    </source>
</evidence>
<keyword evidence="1" id="KW-0813">Transport</keyword>
<dbReference type="AlphaFoldDB" id="A0ABD6CFZ5"/>
<accession>A0ABD6CFZ5</accession>
<evidence type="ECO:0000256" key="5">
    <source>
        <dbReference type="PIRSR" id="PIRSR602387-1"/>
    </source>
</evidence>
<dbReference type="SUPFAM" id="SSF49503">
    <property type="entry name" value="Cupredoxins"/>
    <property type="match status" value="1"/>
</dbReference>
<dbReference type="InterPro" id="IPR000923">
    <property type="entry name" value="BlueCu_1"/>
</dbReference>
<comment type="caution">
    <text evidence="9">The sequence shown here is derived from an EMBL/GenBank/DDBJ whole genome shotgun (WGS) entry which is preliminary data.</text>
</comment>
<sequence>MNRRDFLRTAGGAAGGTAAVSAGAGTAVAQEGNASSGNATSGNETGGGGGGSAPTGPPDLGGYLDGANNYSGSVADKTGQSEVTVEVGAGDGGLAFGPAAVHVDNGATVKFEWTGEGGAHNVVAEDGSFESGSPTASAGVNFEHTFNSDGVYNYYCNPHKASGMLGSIVVGTDYPTKAASSGGGGHQANTDPTHMGVPFQAHWVGIATILMMFVSLIFTFFLLKYGESPHTKGGND</sequence>